<protein>
    <submittedName>
        <fullName evidence="9">Ferredoxin</fullName>
    </submittedName>
</protein>
<dbReference type="PANTHER" id="PTHR43177:SF5">
    <property type="entry name" value="ANAEROBIC DIMETHYL SULFOXIDE REDUCTASE CHAIN B-RELATED"/>
    <property type="match status" value="1"/>
</dbReference>
<keyword evidence="5" id="KW-0249">Electron transport</keyword>
<evidence type="ECO:0000256" key="3">
    <source>
        <dbReference type="ARBA" id="ARBA00022723"/>
    </source>
</evidence>
<dbReference type="CDD" id="cd10563">
    <property type="entry name" value="CooF_like"/>
    <property type="match status" value="1"/>
</dbReference>
<keyword evidence="2" id="KW-0004">4Fe-4S</keyword>
<dbReference type="PROSITE" id="PS51379">
    <property type="entry name" value="4FE4S_FER_2"/>
    <property type="match status" value="2"/>
</dbReference>
<dbReference type="GO" id="GO:0046872">
    <property type="term" value="F:metal ion binding"/>
    <property type="evidence" value="ECO:0007669"/>
    <property type="project" value="UniProtKB-KW"/>
</dbReference>
<dbReference type="GO" id="GO:0051539">
    <property type="term" value="F:4 iron, 4 sulfur cluster binding"/>
    <property type="evidence" value="ECO:0007669"/>
    <property type="project" value="UniProtKB-KW"/>
</dbReference>
<keyword evidence="3" id="KW-0479">Metal-binding</keyword>
<dbReference type="EMBL" id="AP011788">
    <property type="protein sequence ID" value="BAL57912.1"/>
    <property type="molecule type" value="Genomic_DNA"/>
</dbReference>
<accession>H5SP26</accession>
<evidence type="ECO:0000259" key="8">
    <source>
        <dbReference type="PROSITE" id="PS51379"/>
    </source>
</evidence>
<evidence type="ECO:0000256" key="7">
    <source>
        <dbReference type="ARBA" id="ARBA00023014"/>
    </source>
</evidence>
<gene>
    <name evidence="9" type="ORF">HGMM_F52F12C15</name>
</gene>
<dbReference type="InterPro" id="IPR050954">
    <property type="entry name" value="ET_IronSulfur_Cluster-Binding"/>
</dbReference>
<evidence type="ECO:0000256" key="4">
    <source>
        <dbReference type="ARBA" id="ARBA00022737"/>
    </source>
</evidence>
<dbReference type="InterPro" id="IPR017900">
    <property type="entry name" value="4Fe4S_Fe_S_CS"/>
</dbReference>
<sequence length="173" mass="18927">MERLFCDSRRCVGCRACEIACAVEHTPSKDLFVSVLNGELGLPRRRVQTVGAQPYRVAIGGVVLSLGCHHCDPAPCVDACITGAMHKENGQTVCDTEKCVGCWMCVMSCPYGAITPKVKALKCDLCPDRRERVGRARYACVEACPTEALFAGEFEEFQRVLAEPVRAVWEGGR</sequence>
<keyword evidence="6" id="KW-0408">Iron</keyword>
<feature type="domain" description="4Fe-4S ferredoxin-type" evidence="8">
    <location>
        <begin position="90"/>
        <end position="119"/>
    </location>
</feature>
<feature type="domain" description="4Fe-4S ferredoxin-type" evidence="8">
    <location>
        <begin position="2"/>
        <end position="31"/>
    </location>
</feature>
<keyword evidence="1" id="KW-0813">Transport</keyword>
<keyword evidence="7" id="KW-0411">Iron-sulfur</keyword>
<dbReference type="Gene3D" id="3.30.70.20">
    <property type="match status" value="2"/>
</dbReference>
<reference evidence="9" key="1">
    <citation type="journal article" date="2005" name="Environ. Microbiol.">
        <title>Genetic and functional properties of uncultivated thermophilic crenarchaeotes from a subsurface gold mine as revealed by analysis of genome fragments.</title>
        <authorList>
            <person name="Nunoura T."/>
            <person name="Hirayama H."/>
            <person name="Takami H."/>
            <person name="Oida H."/>
            <person name="Nishi S."/>
            <person name="Shimamura S."/>
            <person name="Suzuki Y."/>
            <person name="Inagaki F."/>
            <person name="Takai K."/>
            <person name="Nealson K.H."/>
            <person name="Horikoshi K."/>
        </authorList>
    </citation>
    <scope>NUCLEOTIDE SEQUENCE</scope>
</reference>
<keyword evidence="4" id="KW-0677">Repeat</keyword>
<organism evidence="9">
    <name type="scientific">uncultured Acetothermia bacterium</name>
    <dbReference type="NCBI Taxonomy" id="236499"/>
    <lineage>
        <taxon>Bacteria</taxon>
        <taxon>Candidatus Bipolaricaulota</taxon>
        <taxon>environmental samples</taxon>
    </lineage>
</organism>
<evidence type="ECO:0000256" key="1">
    <source>
        <dbReference type="ARBA" id="ARBA00022448"/>
    </source>
</evidence>
<dbReference type="InterPro" id="IPR017896">
    <property type="entry name" value="4Fe4S_Fe-S-bd"/>
</dbReference>
<dbReference type="SUPFAM" id="SSF54862">
    <property type="entry name" value="4Fe-4S ferredoxins"/>
    <property type="match status" value="1"/>
</dbReference>
<proteinExistence type="predicted"/>
<evidence type="ECO:0000256" key="6">
    <source>
        <dbReference type="ARBA" id="ARBA00023004"/>
    </source>
</evidence>
<name>H5SP26_9BACT</name>
<reference evidence="9" key="2">
    <citation type="journal article" date="2012" name="PLoS ONE">
        <title>A Deeply Branching Thermophilic Bacterium with an Ancient Acetyl-CoA Pathway Dominates a Subsurface Ecosystem.</title>
        <authorList>
            <person name="Takami H."/>
            <person name="Noguchi H."/>
            <person name="Takaki Y."/>
            <person name="Uchiyama I."/>
            <person name="Toyoda A."/>
            <person name="Nishi S."/>
            <person name="Chee G.-J."/>
            <person name="Arai W."/>
            <person name="Nunoura T."/>
            <person name="Itoh T."/>
            <person name="Hattori M."/>
            <person name="Takai K."/>
        </authorList>
    </citation>
    <scope>NUCLEOTIDE SEQUENCE</scope>
</reference>
<dbReference type="PROSITE" id="PS00198">
    <property type="entry name" value="4FE4S_FER_1"/>
    <property type="match status" value="1"/>
</dbReference>
<dbReference type="PANTHER" id="PTHR43177">
    <property type="entry name" value="PROTEIN NRFC"/>
    <property type="match status" value="1"/>
</dbReference>
<dbReference type="AlphaFoldDB" id="H5SP26"/>
<evidence type="ECO:0000256" key="5">
    <source>
        <dbReference type="ARBA" id="ARBA00022982"/>
    </source>
</evidence>
<evidence type="ECO:0000313" key="9">
    <source>
        <dbReference type="EMBL" id="BAL57912.1"/>
    </source>
</evidence>
<dbReference type="Pfam" id="PF13247">
    <property type="entry name" value="Fer4_11"/>
    <property type="match status" value="1"/>
</dbReference>
<evidence type="ECO:0000256" key="2">
    <source>
        <dbReference type="ARBA" id="ARBA00022485"/>
    </source>
</evidence>